<accession>A0A8H5ASK2</accession>
<evidence type="ECO:0000259" key="2">
    <source>
        <dbReference type="Pfam" id="PF12697"/>
    </source>
</evidence>
<dbReference type="InterPro" id="IPR000073">
    <property type="entry name" value="AB_hydrolase_1"/>
</dbReference>
<dbReference type="SUPFAM" id="SSF53474">
    <property type="entry name" value="alpha/beta-Hydrolases"/>
    <property type="match status" value="1"/>
</dbReference>
<protein>
    <recommendedName>
        <fullName evidence="2">AB hydrolase-1 domain-containing protein</fullName>
    </recommendedName>
</protein>
<dbReference type="Pfam" id="PF12697">
    <property type="entry name" value="Abhydrolase_6"/>
    <property type="match status" value="1"/>
</dbReference>
<dbReference type="GO" id="GO:0006660">
    <property type="term" value="P:phosphatidylserine catabolic process"/>
    <property type="evidence" value="ECO:0007669"/>
    <property type="project" value="TreeGrafter"/>
</dbReference>
<dbReference type="EMBL" id="JAACJJ010000058">
    <property type="protein sequence ID" value="KAF5310217.1"/>
    <property type="molecule type" value="Genomic_DNA"/>
</dbReference>
<proteinExistence type="predicted"/>
<keyword evidence="1" id="KW-0812">Transmembrane</keyword>
<dbReference type="Gene3D" id="3.40.50.1820">
    <property type="entry name" value="alpha/beta hydrolase"/>
    <property type="match status" value="1"/>
</dbReference>
<gene>
    <name evidence="3" type="ORF">D9619_010259</name>
</gene>
<sequence>MTDLKNGSPPSRGRVFRSVRAVFTALALGYVLIVILVMTPFIQTRVLYAHHIDSWWFRKFDHPEYYGLAPGKTVNLHLTSSDNTTIGAWFVFSDPFYHGLPYPPPPQIINDVDGRVVFPREELIPRAMSQHPTILFLHGNSGTRAHPLRTALYSAFTSRLRANVMVVDYRGFGDSEGHPTVQGVSKDARAAWDYLIDQGAKPENVLIVGHSLGTAIGGMLSAELSREGVNPRGTVLMSAFSSVRKLIDEYYLFGCLPLLKPLSSLPLAPRLITWSLVHRFDTLTLVPEIKSSVLLVHGDNDMDIPATHSAMLFDAFIQSHVPAHPSIPPNPLSHKQWDNYTNLDGVRARKRADVVASTHIQGFGLYEETQPSIIKEEGRKVALLRTERGAHDPGRLEGVHDTIGRMFGLYS</sequence>
<dbReference type="GO" id="GO:0047372">
    <property type="term" value="F:monoacylglycerol lipase activity"/>
    <property type="evidence" value="ECO:0007669"/>
    <property type="project" value="TreeGrafter"/>
</dbReference>
<dbReference type="OrthoDB" id="446723at2759"/>
<dbReference type="GO" id="GO:0052651">
    <property type="term" value="P:monoacylglycerol catabolic process"/>
    <property type="evidence" value="ECO:0007669"/>
    <property type="project" value="TreeGrafter"/>
</dbReference>
<dbReference type="GO" id="GO:0004622">
    <property type="term" value="F:phosphatidylcholine lysophospholipase activity"/>
    <property type="evidence" value="ECO:0007669"/>
    <property type="project" value="TreeGrafter"/>
</dbReference>
<reference evidence="3 4" key="1">
    <citation type="journal article" date="2020" name="ISME J.">
        <title>Uncovering the hidden diversity of litter-decomposition mechanisms in mushroom-forming fungi.</title>
        <authorList>
            <person name="Floudas D."/>
            <person name="Bentzer J."/>
            <person name="Ahren D."/>
            <person name="Johansson T."/>
            <person name="Persson P."/>
            <person name="Tunlid A."/>
        </authorList>
    </citation>
    <scope>NUCLEOTIDE SEQUENCE [LARGE SCALE GENOMIC DNA]</scope>
    <source>
        <strain evidence="3 4">CBS 101986</strain>
    </source>
</reference>
<feature type="domain" description="AB hydrolase-1" evidence="2">
    <location>
        <begin position="134"/>
        <end position="264"/>
    </location>
</feature>
<dbReference type="AlphaFoldDB" id="A0A8H5ASK2"/>
<dbReference type="PANTHER" id="PTHR12277">
    <property type="entry name" value="ALPHA/BETA HYDROLASE DOMAIN-CONTAINING PROTEIN"/>
    <property type="match status" value="1"/>
</dbReference>
<evidence type="ECO:0000313" key="4">
    <source>
        <dbReference type="Proteomes" id="UP000567179"/>
    </source>
</evidence>
<evidence type="ECO:0000256" key="1">
    <source>
        <dbReference type="SAM" id="Phobius"/>
    </source>
</evidence>
<dbReference type="InterPro" id="IPR029058">
    <property type="entry name" value="AB_hydrolase_fold"/>
</dbReference>
<name>A0A8H5ASK2_9AGAR</name>
<comment type="caution">
    <text evidence="3">The sequence shown here is derived from an EMBL/GenBank/DDBJ whole genome shotgun (WGS) entry which is preliminary data.</text>
</comment>
<dbReference type="PANTHER" id="PTHR12277:SF194">
    <property type="entry name" value="FI04476P"/>
    <property type="match status" value="1"/>
</dbReference>
<evidence type="ECO:0000313" key="3">
    <source>
        <dbReference type="EMBL" id="KAF5310217.1"/>
    </source>
</evidence>
<keyword evidence="1" id="KW-0472">Membrane</keyword>
<dbReference type="GO" id="GO:0005789">
    <property type="term" value="C:endoplasmic reticulum membrane"/>
    <property type="evidence" value="ECO:0007669"/>
    <property type="project" value="TreeGrafter"/>
</dbReference>
<keyword evidence="1" id="KW-1133">Transmembrane helix</keyword>
<dbReference type="Proteomes" id="UP000567179">
    <property type="component" value="Unassembled WGS sequence"/>
</dbReference>
<feature type="transmembrane region" description="Helical" evidence="1">
    <location>
        <begin position="21"/>
        <end position="42"/>
    </location>
</feature>
<keyword evidence="4" id="KW-1185">Reference proteome</keyword>
<organism evidence="3 4">
    <name type="scientific">Psilocybe cf. subviscida</name>
    <dbReference type="NCBI Taxonomy" id="2480587"/>
    <lineage>
        <taxon>Eukaryota</taxon>
        <taxon>Fungi</taxon>
        <taxon>Dikarya</taxon>
        <taxon>Basidiomycota</taxon>
        <taxon>Agaricomycotina</taxon>
        <taxon>Agaricomycetes</taxon>
        <taxon>Agaricomycetidae</taxon>
        <taxon>Agaricales</taxon>
        <taxon>Agaricineae</taxon>
        <taxon>Strophariaceae</taxon>
        <taxon>Psilocybe</taxon>
    </lineage>
</organism>